<dbReference type="Gene3D" id="3.40.50.10810">
    <property type="entry name" value="Tandem AAA-ATPase domain"/>
    <property type="match status" value="1"/>
</dbReference>
<sequence>MILIDNKTETVSEKLKEIDSIDATLSMQSSKFTIYAFDALRKELSGIKKSKILIYQSFDGIQPLVGCEKDTGLINQLDQKRVALNCLDWLNETHVEMAVNQRAAESNNIICIQKGDAISAIYGDASFSPEGLGEITPLKQQMITYTDDAVLAHRVLEWFKNLWDDQENLIHIKKEIIQRFETLTEDQPLESIYLLTLFNIFNNFLCDLDQEKLLRSKTGFKQSMVWNKLFKFQKDGVVGAIEKLEKFNGCIIADSVGLGKTFEALAVIKYYELRNDRVLVLCPKKLRDNWTMYTINDKRNILAEDRFNYDVLNHTDLTRTQGFSSEINLETLNWANYDLVVIDESHNFRNTPTKVTGNSRYEKLINEVLRAGVKTKVLMLSATPVNNRMNDLKNQIAFITEGRDVAFID</sequence>
<accession>A0A833PES6</accession>
<feature type="domain" description="Helicase ATP-binding" evidence="3">
    <location>
        <begin position="241"/>
        <end position="402"/>
    </location>
</feature>
<dbReference type="PANTHER" id="PTHR45766">
    <property type="entry name" value="DNA ANNEALING HELICASE AND ENDONUCLEASE ZRANB3 FAMILY MEMBER"/>
    <property type="match status" value="1"/>
</dbReference>
<evidence type="ECO:0000313" key="4">
    <source>
        <dbReference type="EMBL" id="KAF1024309.1"/>
    </source>
</evidence>
<keyword evidence="2" id="KW-0067">ATP-binding</keyword>
<dbReference type="SMART" id="SM00487">
    <property type="entry name" value="DEXDc"/>
    <property type="match status" value="1"/>
</dbReference>
<dbReference type="Pfam" id="PF00176">
    <property type="entry name" value="SNF2-rel_dom"/>
    <property type="match status" value="1"/>
</dbReference>
<dbReference type="GO" id="GO:0031297">
    <property type="term" value="P:replication fork processing"/>
    <property type="evidence" value="ECO:0007669"/>
    <property type="project" value="TreeGrafter"/>
</dbReference>
<dbReference type="PROSITE" id="PS51192">
    <property type="entry name" value="HELICASE_ATP_BIND_1"/>
    <property type="match status" value="1"/>
</dbReference>
<evidence type="ECO:0000259" key="3">
    <source>
        <dbReference type="PROSITE" id="PS51192"/>
    </source>
</evidence>
<dbReference type="GO" id="GO:0005524">
    <property type="term" value="F:ATP binding"/>
    <property type="evidence" value="ECO:0007669"/>
    <property type="project" value="UniProtKB-KW"/>
</dbReference>
<dbReference type="EMBL" id="WNDP01000065">
    <property type="protein sequence ID" value="KAF1024309.1"/>
    <property type="molecule type" value="Genomic_DNA"/>
</dbReference>
<comment type="caution">
    <text evidence="4">The sequence shown here is derived from an EMBL/GenBank/DDBJ whole genome shotgun (WGS) entry which is preliminary data.</text>
</comment>
<dbReference type="GO" id="GO:0006281">
    <property type="term" value="P:DNA repair"/>
    <property type="evidence" value="ECO:0007669"/>
    <property type="project" value="TreeGrafter"/>
</dbReference>
<proteinExistence type="predicted"/>
<keyword evidence="2" id="KW-0347">Helicase</keyword>
<dbReference type="Proteomes" id="UP000490535">
    <property type="component" value="Unassembled WGS sequence"/>
</dbReference>
<dbReference type="AlphaFoldDB" id="A0A833PES6"/>
<dbReference type="InterPro" id="IPR057342">
    <property type="entry name" value="DEXDc_RapA"/>
</dbReference>
<protein>
    <submittedName>
        <fullName evidence="4">RNA polymerase-associated protein RapA</fullName>
    </submittedName>
</protein>
<keyword evidence="1" id="KW-0378">Hydrolase</keyword>
<organism evidence="4 5">
    <name type="scientific">Acinetobacter bereziniae</name>
    <name type="common">Acinetobacter genomosp. 10</name>
    <dbReference type="NCBI Taxonomy" id="106648"/>
    <lineage>
        <taxon>Bacteria</taxon>
        <taxon>Pseudomonadati</taxon>
        <taxon>Pseudomonadota</taxon>
        <taxon>Gammaproteobacteria</taxon>
        <taxon>Moraxellales</taxon>
        <taxon>Moraxellaceae</taxon>
        <taxon>Acinetobacter</taxon>
    </lineage>
</organism>
<reference evidence="5" key="1">
    <citation type="journal article" date="2020" name="MBio">
        <title>Horizontal gene transfer to a defensive symbiont with a reduced genome amongst a multipartite beetle microbiome.</title>
        <authorList>
            <person name="Waterworth S.C."/>
            <person name="Florez L.V."/>
            <person name="Rees E.R."/>
            <person name="Hertweck C."/>
            <person name="Kaltenpoth M."/>
            <person name="Kwan J.C."/>
        </authorList>
    </citation>
    <scope>NUCLEOTIDE SEQUENCE [LARGE SCALE GENOMIC DNA]</scope>
</reference>
<gene>
    <name evidence="4" type="primary">rapA_1</name>
    <name evidence="4" type="ORF">GAK29_02654</name>
</gene>
<evidence type="ECO:0000256" key="2">
    <source>
        <dbReference type="ARBA" id="ARBA00022806"/>
    </source>
</evidence>
<dbReference type="InterPro" id="IPR038718">
    <property type="entry name" value="SNF2-like_sf"/>
</dbReference>
<evidence type="ECO:0000313" key="5">
    <source>
        <dbReference type="Proteomes" id="UP000490535"/>
    </source>
</evidence>
<dbReference type="GO" id="GO:0004386">
    <property type="term" value="F:helicase activity"/>
    <property type="evidence" value="ECO:0007669"/>
    <property type="project" value="UniProtKB-KW"/>
</dbReference>
<dbReference type="PANTHER" id="PTHR45766:SF6">
    <property type="entry name" value="SWI_SNF-RELATED MATRIX-ASSOCIATED ACTIN-DEPENDENT REGULATOR OF CHROMATIN SUBFAMILY A-LIKE PROTEIN 1"/>
    <property type="match status" value="1"/>
</dbReference>
<dbReference type="InterPro" id="IPR014001">
    <property type="entry name" value="Helicase_ATP-bd"/>
</dbReference>
<keyword evidence="2" id="KW-0547">Nucleotide-binding</keyword>
<dbReference type="InterPro" id="IPR027417">
    <property type="entry name" value="P-loop_NTPase"/>
</dbReference>
<dbReference type="SUPFAM" id="SSF52540">
    <property type="entry name" value="P-loop containing nucleoside triphosphate hydrolases"/>
    <property type="match status" value="1"/>
</dbReference>
<evidence type="ECO:0000256" key="1">
    <source>
        <dbReference type="ARBA" id="ARBA00022801"/>
    </source>
</evidence>
<dbReference type="InterPro" id="IPR000330">
    <property type="entry name" value="SNF2_N"/>
</dbReference>
<name>A0A833PES6_ACIBZ</name>
<dbReference type="CDD" id="cd18011">
    <property type="entry name" value="DEXDc_RapA"/>
    <property type="match status" value="1"/>
</dbReference>
<dbReference type="GO" id="GO:0016787">
    <property type="term" value="F:hydrolase activity"/>
    <property type="evidence" value="ECO:0007669"/>
    <property type="project" value="UniProtKB-KW"/>
</dbReference>